<sequence>MRKKLEGNGLWESSRIILPELRERTNEYNANKDNRQRINLDDQELEQIGRKLTESLNRRILITVRLFDPKEQLQVVGMVDRISKQRGQFMINGDWYPLADIEGVDDVD</sequence>
<accession>A0A371P1C7</accession>
<proteinExistence type="predicted"/>
<dbReference type="Pfam" id="PF08863">
    <property type="entry name" value="YolD"/>
    <property type="match status" value="1"/>
</dbReference>
<dbReference type="EMBL" id="QUBQ01000008">
    <property type="protein sequence ID" value="REK69360.1"/>
    <property type="molecule type" value="Genomic_DNA"/>
</dbReference>
<dbReference type="RefSeq" id="WP_116049921.1">
    <property type="nucleotide sequence ID" value="NZ_QUBQ01000008.1"/>
</dbReference>
<dbReference type="OrthoDB" id="2376882at2"/>
<organism evidence="1 2">
    <name type="scientific">Paenibacillus paeoniae</name>
    <dbReference type="NCBI Taxonomy" id="2292705"/>
    <lineage>
        <taxon>Bacteria</taxon>
        <taxon>Bacillati</taxon>
        <taxon>Bacillota</taxon>
        <taxon>Bacilli</taxon>
        <taxon>Bacillales</taxon>
        <taxon>Paenibacillaceae</taxon>
        <taxon>Paenibacillus</taxon>
    </lineage>
</organism>
<protein>
    <submittedName>
        <fullName evidence="1">YolD-like family protein</fullName>
    </submittedName>
</protein>
<comment type="caution">
    <text evidence="1">The sequence shown here is derived from an EMBL/GenBank/DDBJ whole genome shotgun (WGS) entry which is preliminary data.</text>
</comment>
<reference evidence="1 2" key="1">
    <citation type="submission" date="2018-08" db="EMBL/GenBank/DDBJ databases">
        <title>Paenibacillus sp. M4BSY-1, whole genome shotgun sequence.</title>
        <authorList>
            <person name="Tuo L."/>
        </authorList>
    </citation>
    <scope>NUCLEOTIDE SEQUENCE [LARGE SCALE GENOMIC DNA]</scope>
    <source>
        <strain evidence="1 2">M4BSY-1</strain>
    </source>
</reference>
<name>A0A371P1C7_9BACL</name>
<gene>
    <name evidence="1" type="ORF">DX130_24680</name>
</gene>
<evidence type="ECO:0000313" key="1">
    <source>
        <dbReference type="EMBL" id="REK69360.1"/>
    </source>
</evidence>
<evidence type="ECO:0000313" key="2">
    <source>
        <dbReference type="Proteomes" id="UP000261905"/>
    </source>
</evidence>
<dbReference type="AlphaFoldDB" id="A0A371P1C7"/>
<keyword evidence="2" id="KW-1185">Reference proteome</keyword>
<dbReference type="Proteomes" id="UP000261905">
    <property type="component" value="Unassembled WGS sequence"/>
</dbReference>
<dbReference type="InterPro" id="IPR014962">
    <property type="entry name" value="YolD"/>
</dbReference>